<accession>A0AAD4M2H0</accession>
<gene>
    <name evidence="9" type="ORF">B0F90DRAFT_1634869</name>
</gene>
<dbReference type="Gene3D" id="3.30.160.60">
    <property type="entry name" value="Classic Zinc Finger"/>
    <property type="match status" value="1"/>
</dbReference>
<dbReference type="InterPro" id="IPR013087">
    <property type="entry name" value="Znf_C2H2_type"/>
</dbReference>
<dbReference type="EMBL" id="WTXG01000039">
    <property type="protein sequence ID" value="KAI0297281.1"/>
    <property type="molecule type" value="Genomic_DNA"/>
</dbReference>
<evidence type="ECO:0008006" key="11">
    <source>
        <dbReference type="Google" id="ProtNLM"/>
    </source>
</evidence>
<dbReference type="InterPro" id="IPR003604">
    <property type="entry name" value="Matrin/U1-like-C_Znf_C2H2"/>
</dbReference>
<keyword evidence="1" id="KW-0479">Metal-binding</keyword>
<dbReference type="PRINTS" id="PR00625">
    <property type="entry name" value="JDOMAIN"/>
</dbReference>
<feature type="coiled-coil region" evidence="5">
    <location>
        <begin position="331"/>
        <end position="361"/>
    </location>
</feature>
<comment type="caution">
    <text evidence="9">The sequence shown here is derived from an EMBL/GenBank/DDBJ whole genome shotgun (WGS) entry which is preliminary data.</text>
</comment>
<dbReference type="Gene3D" id="1.10.287.110">
    <property type="entry name" value="DnaJ domain"/>
    <property type="match status" value="1"/>
</dbReference>
<evidence type="ECO:0000256" key="4">
    <source>
        <dbReference type="PROSITE-ProRule" id="PRU00042"/>
    </source>
</evidence>
<dbReference type="SMART" id="SM00451">
    <property type="entry name" value="ZnF_U1"/>
    <property type="match status" value="1"/>
</dbReference>
<dbReference type="GO" id="GO:0003676">
    <property type="term" value="F:nucleic acid binding"/>
    <property type="evidence" value="ECO:0007669"/>
    <property type="project" value="InterPro"/>
</dbReference>
<dbReference type="PROSITE" id="PS00028">
    <property type="entry name" value="ZINC_FINGER_C2H2_1"/>
    <property type="match status" value="1"/>
</dbReference>
<keyword evidence="2 4" id="KW-0863">Zinc-finger</keyword>
<sequence length="364" mass="41865">MGAHESRSQPEVDDDTTSQDYYTILEVDENASAEEIRRSFRRLALIHHPDKNHHDLEGATRRFAVIQQAYEVGAERAWYDSHRSALAPEPDVETVVNDIKTGKSPPRSRDRGLTVRHLQAFLNPSIWSGFDDGENGFFAIFRNLFDRLASDERNYGDVDFPSFGYSTWGWTAPSKERLSEAARLFYNFWLSFVTNKDFVWSDQWNVAEAPDRHVRRLMEKDNKKARDAARKEYNETVRTLVMFVRKRDPRYKAYTTSQGQSPGLASTSGTGTPKKPVPKSIFVAQEWQKVAEPGDSAADLEWAHAEGAGDEEWECIVCNKGFRSEAAWNSHERSKRHLRAVEELKREMQNEELELELGQNDDDE</sequence>
<dbReference type="Pfam" id="PF12171">
    <property type="entry name" value="zf-C2H2_jaz"/>
    <property type="match status" value="1"/>
</dbReference>
<dbReference type="SUPFAM" id="SSF46565">
    <property type="entry name" value="Chaperone J-domain"/>
    <property type="match status" value="1"/>
</dbReference>
<dbReference type="PANTHER" id="PTHR44029:SF1">
    <property type="entry name" value="DNAJ HOMOLOG SUBFAMILY C MEMBER 21"/>
    <property type="match status" value="1"/>
</dbReference>
<dbReference type="Proteomes" id="UP001203297">
    <property type="component" value="Unassembled WGS sequence"/>
</dbReference>
<dbReference type="SMART" id="SM00271">
    <property type="entry name" value="DnaJ"/>
    <property type="match status" value="1"/>
</dbReference>
<dbReference type="PROSITE" id="PS50157">
    <property type="entry name" value="ZINC_FINGER_C2H2_2"/>
    <property type="match status" value="1"/>
</dbReference>
<dbReference type="GO" id="GO:0005737">
    <property type="term" value="C:cytoplasm"/>
    <property type="evidence" value="ECO:0007669"/>
    <property type="project" value="TreeGrafter"/>
</dbReference>
<feature type="region of interest" description="Disordered" evidence="6">
    <location>
        <begin position="254"/>
        <end position="277"/>
    </location>
</feature>
<dbReference type="AlphaFoldDB" id="A0AAD4M2H0"/>
<dbReference type="InterPro" id="IPR054076">
    <property type="entry name" value="ZUO1-like_ZHD"/>
</dbReference>
<dbReference type="CDD" id="cd06257">
    <property type="entry name" value="DnaJ"/>
    <property type="match status" value="1"/>
</dbReference>
<reference evidence="9" key="1">
    <citation type="journal article" date="2022" name="New Phytol.">
        <title>Evolutionary transition to the ectomycorrhizal habit in the genomes of a hyperdiverse lineage of mushroom-forming fungi.</title>
        <authorList>
            <person name="Looney B."/>
            <person name="Miyauchi S."/>
            <person name="Morin E."/>
            <person name="Drula E."/>
            <person name="Courty P.E."/>
            <person name="Kohler A."/>
            <person name="Kuo A."/>
            <person name="LaButti K."/>
            <person name="Pangilinan J."/>
            <person name="Lipzen A."/>
            <person name="Riley R."/>
            <person name="Andreopoulos W."/>
            <person name="He G."/>
            <person name="Johnson J."/>
            <person name="Nolan M."/>
            <person name="Tritt A."/>
            <person name="Barry K.W."/>
            <person name="Grigoriev I.V."/>
            <person name="Nagy L.G."/>
            <person name="Hibbett D."/>
            <person name="Henrissat B."/>
            <person name="Matheny P.B."/>
            <person name="Labbe J."/>
            <person name="Martin F.M."/>
        </authorList>
    </citation>
    <scope>NUCLEOTIDE SEQUENCE</scope>
    <source>
        <strain evidence="9">BPL690</strain>
    </source>
</reference>
<feature type="compositionally biased region" description="Polar residues" evidence="6">
    <location>
        <begin position="254"/>
        <end position="271"/>
    </location>
</feature>
<dbReference type="GO" id="GO:0008270">
    <property type="term" value="F:zinc ion binding"/>
    <property type="evidence" value="ECO:0007669"/>
    <property type="project" value="UniProtKB-KW"/>
</dbReference>
<feature type="compositionally biased region" description="Basic and acidic residues" evidence="6">
    <location>
        <begin position="1"/>
        <end position="10"/>
    </location>
</feature>
<keyword evidence="3" id="KW-0862">Zinc</keyword>
<evidence type="ECO:0000313" key="10">
    <source>
        <dbReference type="Proteomes" id="UP001203297"/>
    </source>
</evidence>
<evidence type="ECO:0000259" key="7">
    <source>
        <dbReference type="PROSITE" id="PS50076"/>
    </source>
</evidence>
<evidence type="ECO:0000313" key="9">
    <source>
        <dbReference type="EMBL" id="KAI0297281.1"/>
    </source>
</evidence>
<dbReference type="InterPro" id="IPR001623">
    <property type="entry name" value="DnaJ_domain"/>
</dbReference>
<evidence type="ECO:0000256" key="1">
    <source>
        <dbReference type="ARBA" id="ARBA00022723"/>
    </source>
</evidence>
<evidence type="ECO:0000256" key="5">
    <source>
        <dbReference type="SAM" id="Coils"/>
    </source>
</evidence>
<feature type="domain" description="C2H2-type" evidence="8">
    <location>
        <begin position="313"/>
        <end position="337"/>
    </location>
</feature>
<evidence type="ECO:0000256" key="2">
    <source>
        <dbReference type="ARBA" id="ARBA00022771"/>
    </source>
</evidence>
<dbReference type="Pfam" id="PF21884">
    <property type="entry name" value="ZUO1-like_ZHD"/>
    <property type="match status" value="1"/>
</dbReference>
<dbReference type="InterPro" id="IPR022755">
    <property type="entry name" value="Znf_C2H2_jaz"/>
</dbReference>
<proteinExistence type="predicted"/>
<dbReference type="InterPro" id="IPR051964">
    <property type="entry name" value="Chaperone_stress_response"/>
</dbReference>
<feature type="non-terminal residue" evidence="9">
    <location>
        <position position="1"/>
    </location>
</feature>
<evidence type="ECO:0000256" key="6">
    <source>
        <dbReference type="SAM" id="MobiDB-lite"/>
    </source>
</evidence>
<keyword evidence="10" id="KW-1185">Reference proteome</keyword>
<dbReference type="SUPFAM" id="SSF57667">
    <property type="entry name" value="beta-beta-alpha zinc fingers"/>
    <property type="match status" value="1"/>
</dbReference>
<keyword evidence="5" id="KW-0175">Coiled coil</keyword>
<dbReference type="PROSITE" id="PS50076">
    <property type="entry name" value="DNAJ_2"/>
    <property type="match status" value="1"/>
</dbReference>
<evidence type="ECO:0000256" key="3">
    <source>
        <dbReference type="ARBA" id="ARBA00022833"/>
    </source>
</evidence>
<dbReference type="PANTHER" id="PTHR44029">
    <property type="entry name" value="DNAJ HOMOLOG SUBFAMILY C MEMBER 21"/>
    <property type="match status" value="1"/>
</dbReference>
<dbReference type="InterPro" id="IPR036869">
    <property type="entry name" value="J_dom_sf"/>
</dbReference>
<dbReference type="InterPro" id="IPR036236">
    <property type="entry name" value="Znf_C2H2_sf"/>
</dbReference>
<feature type="domain" description="J" evidence="7">
    <location>
        <begin position="20"/>
        <end position="78"/>
    </location>
</feature>
<dbReference type="Pfam" id="PF00226">
    <property type="entry name" value="DnaJ"/>
    <property type="match status" value="1"/>
</dbReference>
<organism evidence="9 10">
    <name type="scientific">Multifurca ochricompacta</name>
    <dbReference type="NCBI Taxonomy" id="376703"/>
    <lineage>
        <taxon>Eukaryota</taxon>
        <taxon>Fungi</taxon>
        <taxon>Dikarya</taxon>
        <taxon>Basidiomycota</taxon>
        <taxon>Agaricomycotina</taxon>
        <taxon>Agaricomycetes</taxon>
        <taxon>Russulales</taxon>
        <taxon>Russulaceae</taxon>
        <taxon>Multifurca</taxon>
    </lineage>
</organism>
<feature type="region of interest" description="Disordered" evidence="6">
    <location>
        <begin position="1"/>
        <end position="20"/>
    </location>
</feature>
<protein>
    <recommendedName>
        <fullName evidence="11">DnaJ-domain-containing protein</fullName>
    </recommendedName>
</protein>
<name>A0AAD4M2H0_9AGAM</name>
<evidence type="ECO:0000259" key="8">
    <source>
        <dbReference type="PROSITE" id="PS50157"/>
    </source>
</evidence>